<dbReference type="EMBL" id="CP119180">
    <property type="protein sequence ID" value="WOB78478.1"/>
    <property type="molecule type" value="Genomic_DNA"/>
</dbReference>
<accession>A0ACD4VLS8</accession>
<dbReference type="Proteomes" id="UP001302493">
    <property type="component" value="Chromosome"/>
</dbReference>
<evidence type="ECO:0000313" key="1">
    <source>
        <dbReference type="EMBL" id="WOB78478.1"/>
    </source>
</evidence>
<evidence type="ECO:0000313" key="2">
    <source>
        <dbReference type="Proteomes" id="UP001302493"/>
    </source>
</evidence>
<protein>
    <submittedName>
        <fullName evidence="1">Uncharacterized protein</fullName>
    </submittedName>
</protein>
<gene>
    <name evidence="1" type="ORF">PZA08_14420</name>
</gene>
<keyword evidence="2" id="KW-1185">Reference proteome</keyword>
<proteinExistence type="predicted"/>
<name>A0ACD4VLS8_9CAUL</name>
<reference evidence="1" key="1">
    <citation type="submission" date="2023-03" db="EMBL/GenBank/DDBJ databases">
        <title>Genome sequence of Brevundimonas nasdae SJTX8.</title>
        <authorList>
            <person name="Liang R."/>
        </authorList>
    </citation>
    <scope>NUCLEOTIDE SEQUENCE</scope>
    <source>
        <strain evidence="1">X8</strain>
    </source>
</reference>
<sequence length="238" mass="27072">MTTVTFDDLARFVATDPDMTVSAARESLALLQSSDRYDLQGLLDTDGDYELIARLRSENTSLDGNFRALFAGQPPNFLIRFIRDEITAFVSLRTDDLAIYGWLHTRDDGWLSGRTFSRDMWKSVRESLANALSVIREAELNNAENVEFLDRDVLSPHGTPARQRFANKRVRTISLTQTRKQYLGGTKPHQGGTHARPVEHIRVLTERTITPKGRKPYVRKAKIITVNKGVRRQTRVTL</sequence>
<organism evidence="1 2">
    <name type="scientific">Brevundimonas nasdae</name>
    <dbReference type="NCBI Taxonomy" id="172043"/>
    <lineage>
        <taxon>Bacteria</taxon>
        <taxon>Pseudomonadati</taxon>
        <taxon>Pseudomonadota</taxon>
        <taxon>Alphaproteobacteria</taxon>
        <taxon>Caulobacterales</taxon>
        <taxon>Caulobacteraceae</taxon>
        <taxon>Brevundimonas</taxon>
    </lineage>
</organism>